<sequence>MTAAAQSSAVPRSAPYSHAEAVSPLFVEIHAQYGAAFDAALARNVADALAEDVGTGDQTGRLVPADDVRRARVVVREHAVLCGVSWFNAVLRQVDSRIEVQWLYREGDRMTADTPVCELRGPVRALLTAERNALNFLQLLSGVASATRRYVDAVAHTRTRILDTRKTLPGLRLAQKYAVRVGGGANQRLALYDGILIKENHIAAAGGVGAAMDAALALNAGVSIQIEVETIEQLETALAHRAESVLLDNFSFDSMREAVRITAGRAVLEVSGGVNFETVRTIAETGVDRVSIGALTKDVRATDYSLRIV</sequence>
<dbReference type="PIRSF" id="PIRSF006250">
    <property type="entry name" value="NadC_ModD"/>
    <property type="match status" value="1"/>
</dbReference>
<dbReference type="NCBIfam" id="TIGR00078">
    <property type="entry name" value="nadC"/>
    <property type="match status" value="1"/>
</dbReference>
<evidence type="ECO:0000256" key="1">
    <source>
        <dbReference type="ARBA" id="ARBA00003237"/>
    </source>
</evidence>
<organism evidence="12 13">
    <name type="scientific">Paraburkholderia strydomiana</name>
    <dbReference type="NCBI Taxonomy" id="1245417"/>
    <lineage>
        <taxon>Bacteria</taxon>
        <taxon>Pseudomonadati</taxon>
        <taxon>Pseudomonadota</taxon>
        <taxon>Betaproteobacteria</taxon>
        <taxon>Burkholderiales</taxon>
        <taxon>Burkholderiaceae</taxon>
        <taxon>Paraburkholderia</taxon>
    </lineage>
</organism>
<evidence type="ECO:0000259" key="11">
    <source>
        <dbReference type="Pfam" id="PF02749"/>
    </source>
</evidence>
<dbReference type="RefSeq" id="WP_408130962.1">
    <property type="nucleotide sequence ID" value="NZ_JAQQCN010000003.1"/>
</dbReference>
<dbReference type="EC" id="2.4.2.19" evidence="4"/>
<evidence type="ECO:0000256" key="7">
    <source>
        <dbReference type="ARBA" id="ARBA00022679"/>
    </source>
</evidence>
<evidence type="ECO:0000256" key="4">
    <source>
        <dbReference type="ARBA" id="ARBA00011944"/>
    </source>
</evidence>
<keyword evidence="7 9" id="KW-0808">Transferase</keyword>
<comment type="function">
    <text evidence="1">Involved in the catabolism of quinolinic acid (QA).</text>
</comment>
<feature type="domain" description="Quinolinate phosphoribosyl transferase C-terminal" evidence="10">
    <location>
        <begin position="143"/>
        <end position="307"/>
    </location>
</feature>
<dbReference type="InterPro" id="IPR022412">
    <property type="entry name" value="Quinolinate_PRibosylTrfase_N"/>
</dbReference>
<dbReference type="InterPro" id="IPR004393">
    <property type="entry name" value="NadC"/>
</dbReference>
<keyword evidence="13" id="KW-1185">Reference proteome</keyword>
<dbReference type="CDD" id="cd01572">
    <property type="entry name" value="QPRTase"/>
    <property type="match status" value="1"/>
</dbReference>
<dbReference type="GO" id="GO:0004514">
    <property type="term" value="F:nicotinate-nucleotide diphosphorylase (carboxylating) activity"/>
    <property type="evidence" value="ECO:0007669"/>
    <property type="project" value="UniProtKB-EC"/>
</dbReference>
<keyword evidence="6 9" id="KW-0328">Glycosyltransferase</keyword>
<dbReference type="PANTHER" id="PTHR32179">
    <property type="entry name" value="NICOTINATE-NUCLEOTIDE PYROPHOSPHORYLASE [CARBOXYLATING]"/>
    <property type="match status" value="1"/>
</dbReference>
<dbReference type="SUPFAM" id="SSF54675">
    <property type="entry name" value="Nicotinate/Quinolinate PRTase N-terminal domain-like"/>
    <property type="match status" value="1"/>
</dbReference>
<evidence type="ECO:0000256" key="5">
    <source>
        <dbReference type="ARBA" id="ARBA00022642"/>
    </source>
</evidence>
<dbReference type="PANTHER" id="PTHR32179:SF3">
    <property type="entry name" value="NICOTINATE-NUCLEOTIDE PYROPHOSPHORYLASE [CARBOXYLATING]"/>
    <property type="match status" value="1"/>
</dbReference>
<dbReference type="Proteomes" id="UP001629288">
    <property type="component" value="Unassembled WGS sequence"/>
</dbReference>
<comment type="similarity">
    <text evidence="3 9">Belongs to the NadC/ModD family.</text>
</comment>
<dbReference type="InterPro" id="IPR037128">
    <property type="entry name" value="Quinolinate_PRibosylTase_N_sf"/>
</dbReference>
<proteinExistence type="inferred from homology"/>
<dbReference type="Pfam" id="PF02749">
    <property type="entry name" value="QRPTase_N"/>
    <property type="match status" value="1"/>
</dbReference>
<dbReference type="InterPro" id="IPR013785">
    <property type="entry name" value="Aldolase_TIM"/>
</dbReference>
<evidence type="ECO:0000256" key="3">
    <source>
        <dbReference type="ARBA" id="ARBA00009400"/>
    </source>
</evidence>
<dbReference type="InterPro" id="IPR002638">
    <property type="entry name" value="Quinolinate_PRibosylTrfase_C"/>
</dbReference>
<dbReference type="Gene3D" id="3.20.20.70">
    <property type="entry name" value="Aldolase class I"/>
    <property type="match status" value="1"/>
</dbReference>
<feature type="domain" description="Quinolinate phosphoribosyl transferase N-terminal" evidence="11">
    <location>
        <begin position="60"/>
        <end position="141"/>
    </location>
</feature>
<accession>A0ABW9C5V2</accession>
<name>A0ABW9C5V2_9BURK</name>
<comment type="caution">
    <text evidence="12">The sequence shown here is derived from an EMBL/GenBank/DDBJ whole genome shotgun (WGS) entry which is preliminary data.</text>
</comment>
<evidence type="ECO:0000256" key="8">
    <source>
        <dbReference type="ARBA" id="ARBA00033102"/>
    </source>
</evidence>
<evidence type="ECO:0000313" key="12">
    <source>
        <dbReference type="EMBL" id="MFM0446330.1"/>
    </source>
</evidence>
<reference evidence="12 13" key="1">
    <citation type="journal article" date="2024" name="Chem. Sci.">
        <title>Discovery of megapolipeptins by genome mining of a Burkholderiales bacteria collection.</title>
        <authorList>
            <person name="Paulo B.S."/>
            <person name="Recchia M.J.J."/>
            <person name="Lee S."/>
            <person name="Fergusson C.H."/>
            <person name="Romanowski S.B."/>
            <person name="Hernandez A."/>
            <person name="Krull N."/>
            <person name="Liu D.Y."/>
            <person name="Cavanagh H."/>
            <person name="Bos A."/>
            <person name="Gray C.A."/>
            <person name="Murphy B.T."/>
            <person name="Linington R.G."/>
            <person name="Eustaquio A.S."/>
        </authorList>
    </citation>
    <scope>NUCLEOTIDE SEQUENCE [LARGE SCALE GENOMIC DNA]</scope>
    <source>
        <strain evidence="12 13">RL17-379-BIB-C</strain>
    </source>
</reference>
<evidence type="ECO:0000313" key="13">
    <source>
        <dbReference type="Proteomes" id="UP001629288"/>
    </source>
</evidence>
<evidence type="ECO:0000259" key="10">
    <source>
        <dbReference type="Pfam" id="PF01729"/>
    </source>
</evidence>
<dbReference type="EMBL" id="JAQQDH010000007">
    <property type="protein sequence ID" value="MFM0446330.1"/>
    <property type="molecule type" value="Genomic_DNA"/>
</dbReference>
<dbReference type="InterPro" id="IPR036068">
    <property type="entry name" value="Nicotinate_pribotase-like_C"/>
</dbReference>
<evidence type="ECO:0000256" key="9">
    <source>
        <dbReference type="PIRNR" id="PIRNR006250"/>
    </source>
</evidence>
<dbReference type="Pfam" id="PF01729">
    <property type="entry name" value="QRPTase_C"/>
    <property type="match status" value="1"/>
</dbReference>
<dbReference type="SUPFAM" id="SSF51690">
    <property type="entry name" value="Nicotinate/Quinolinate PRTase C-terminal domain-like"/>
    <property type="match status" value="1"/>
</dbReference>
<keyword evidence="5" id="KW-0662">Pyridine nucleotide biosynthesis</keyword>
<dbReference type="Gene3D" id="3.90.1170.20">
    <property type="entry name" value="Quinolinate phosphoribosyl transferase, N-terminal domain"/>
    <property type="match status" value="1"/>
</dbReference>
<protein>
    <recommendedName>
        <fullName evidence="4">nicotinate-nucleotide diphosphorylase (carboxylating)</fullName>
        <ecNumber evidence="4">2.4.2.19</ecNumber>
    </recommendedName>
    <alternativeName>
        <fullName evidence="8">Quinolinate phosphoribosyltransferase [decarboxylating]</fullName>
    </alternativeName>
</protein>
<comment type="pathway">
    <text evidence="2">Cofactor biosynthesis; NAD(+) biosynthesis; nicotinate D-ribonucleotide from quinolinate: step 1/1.</text>
</comment>
<evidence type="ECO:0000256" key="6">
    <source>
        <dbReference type="ARBA" id="ARBA00022676"/>
    </source>
</evidence>
<evidence type="ECO:0000256" key="2">
    <source>
        <dbReference type="ARBA" id="ARBA00004893"/>
    </source>
</evidence>
<dbReference type="InterPro" id="IPR027277">
    <property type="entry name" value="NadC/ModD"/>
</dbReference>
<gene>
    <name evidence="12" type="primary">nadC</name>
    <name evidence="12" type="ORF">PQR00_22255</name>
</gene>